<keyword evidence="3" id="KW-0804">Transcription</keyword>
<evidence type="ECO:0000313" key="6">
    <source>
        <dbReference type="Proteomes" id="UP000659124"/>
    </source>
</evidence>
<dbReference type="PANTHER" id="PTHR46796:SF13">
    <property type="entry name" value="HTH-TYPE TRANSCRIPTIONAL ACTIVATOR RHAS"/>
    <property type="match status" value="1"/>
</dbReference>
<keyword evidence="2" id="KW-0238">DNA-binding</keyword>
<organism evidence="5 6">
    <name type="scientific">Chitinophaga qingshengii</name>
    <dbReference type="NCBI Taxonomy" id="1569794"/>
    <lineage>
        <taxon>Bacteria</taxon>
        <taxon>Pseudomonadati</taxon>
        <taxon>Bacteroidota</taxon>
        <taxon>Chitinophagia</taxon>
        <taxon>Chitinophagales</taxon>
        <taxon>Chitinophagaceae</taxon>
        <taxon>Chitinophaga</taxon>
    </lineage>
</organism>
<gene>
    <name evidence="5" type="ORF">ICL07_26920</name>
</gene>
<dbReference type="InterPro" id="IPR018060">
    <property type="entry name" value="HTH_AraC"/>
</dbReference>
<protein>
    <submittedName>
        <fullName evidence="5">AraC family transcriptional regulator</fullName>
    </submittedName>
</protein>
<evidence type="ECO:0000313" key="5">
    <source>
        <dbReference type="EMBL" id="MBC9934050.1"/>
    </source>
</evidence>
<evidence type="ECO:0000259" key="4">
    <source>
        <dbReference type="PROSITE" id="PS01124"/>
    </source>
</evidence>
<dbReference type="PROSITE" id="PS01124">
    <property type="entry name" value="HTH_ARAC_FAMILY_2"/>
    <property type="match status" value="1"/>
</dbReference>
<sequence>MATFQERKPFAQPLLPYVDTYIQVSGKEAPSKYIPPHAGISLVMDFGHHSRYEGARLKIAVIGHQERPFYLHRTEGADHDALNIRFTAYGASAFVKLPLHEINNLLIDAADLFGPDIYQLYETLQPVSRLDTRIQLVETFLLNRLQAPSPTRQLIYRMADTLRYTTDFPALETIKTATTLSNRQIERCFRQLVGINMRQYRRMVRWEKARNLLEQNRYQKLSDIAYEAGYFDQSHFIADCRAMLNITPKEYKSCTMSH</sequence>
<dbReference type="RefSeq" id="WP_188091146.1">
    <property type="nucleotide sequence ID" value="NZ_JACVFC010000004.1"/>
</dbReference>
<reference evidence="5 6" key="1">
    <citation type="submission" date="2020-09" db="EMBL/GenBank/DDBJ databases">
        <title>Genome sequences of type strains of Chitinophaga qingshengii and Chitinophaga varians.</title>
        <authorList>
            <person name="Kittiwongwattana C."/>
        </authorList>
    </citation>
    <scope>NUCLEOTIDE SEQUENCE [LARGE SCALE GENOMIC DNA]</scope>
    <source>
        <strain evidence="5 6">JCM 30026</strain>
    </source>
</reference>
<dbReference type="InterPro" id="IPR050204">
    <property type="entry name" value="AraC_XylS_family_regulators"/>
</dbReference>
<evidence type="ECO:0000256" key="2">
    <source>
        <dbReference type="ARBA" id="ARBA00023125"/>
    </source>
</evidence>
<dbReference type="EMBL" id="JACVFC010000004">
    <property type="protein sequence ID" value="MBC9934050.1"/>
    <property type="molecule type" value="Genomic_DNA"/>
</dbReference>
<dbReference type="SUPFAM" id="SSF46689">
    <property type="entry name" value="Homeodomain-like"/>
    <property type="match status" value="1"/>
</dbReference>
<dbReference type="SMART" id="SM00342">
    <property type="entry name" value="HTH_ARAC"/>
    <property type="match status" value="1"/>
</dbReference>
<dbReference type="Pfam" id="PF20240">
    <property type="entry name" value="DUF6597"/>
    <property type="match status" value="1"/>
</dbReference>
<feature type="domain" description="HTH araC/xylS-type" evidence="4">
    <location>
        <begin position="152"/>
        <end position="254"/>
    </location>
</feature>
<evidence type="ECO:0000256" key="3">
    <source>
        <dbReference type="ARBA" id="ARBA00023163"/>
    </source>
</evidence>
<evidence type="ECO:0000256" key="1">
    <source>
        <dbReference type="ARBA" id="ARBA00023015"/>
    </source>
</evidence>
<dbReference type="InterPro" id="IPR046532">
    <property type="entry name" value="DUF6597"/>
</dbReference>
<dbReference type="PANTHER" id="PTHR46796">
    <property type="entry name" value="HTH-TYPE TRANSCRIPTIONAL ACTIVATOR RHAS-RELATED"/>
    <property type="match status" value="1"/>
</dbReference>
<proteinExistence type="predicted"/>
<dbReference type="Gene3D" id="1.10.10.60">
    <property type="entry name" value="Homeodomain-like"/>
    <property type="match status" value="1"/>
</dbReference>
<dbReference type="InterPro" id="IPR009057">
    <property type="entry name" value="Homeodomain-like_sf"/>
</dbReference>
<keyword evidence="1" id="KW-0805">Transcription regulation</keyword>
<dbReference type="Pfam" id="PF12833">
    <property type="entry name" value="HTH_18"/>
    <property type="match status" value="1"/>
</dbReference>
<keyword evidence="6" id="KW-1185">Reference proteome</keyword>
<accession>A0ABR7TVH2</accession>
<name>A0ABR7TVH2_9BACT</name>
<comment type="caution">
    <text evidence="5">The sequence shown here is derived from an EMBL/GenBank/DDBJ whole genome shotgun (WGS) entry which is preliminary data.</text>
</comment>
<dbReference type="Proteomes" id="UP000659124">
    <property type="component" value="Unassembled WGS sequence"/>
</dbReference>